<sequence>MRAGGANAAGHAEVWAARAWNVFNEGKPFSIVYPPMAVAGAALVGAGPGGAVGWGLLAGAGLSLVWARHPFPLRARGLLWLGLPVGFAVLEGWRAPGLLAVGLGGYVFFTVFFWGAFYYHLRTGAPKTNFLRFWRLVATNSDPTSGNALEQVPKTILTLSAVALVAQAPGAGSAARVAAVAAVAA</sequence>
<dbReference type="EC" id="3.6.1.9" evidence="2"/>
<keyword evidence="2" id="KW-0378">Hydrolase</keyword>
<name>A0A6J4T018_9ACTN</name>
<accession>A0A6J4T018</accession>
<protein>
    <submittedName>
        <fullName evidence="2">Alkaline phosphodiesterase I / Nucleotide pyrophosphatase</fullName>
        <ecNumber evidence="2">3.1.4.1</ecNumber>
        <ecNumber evidence="2">3.6.1.9</ecNumber>
    </submittedName>
</protein>
<evidence type="ECO:0000256" key="1">
    <source>
        <dbReference type="SAM" id="Phobius"/>
    </source>
</evidence>
<keyword evidence="1" id="KW-0812">Transmembrane</keyword>
<feature type="non-terminal residue" evidence="2">
    <location>
        <position position="185"/>
    </location>
</feature>
<organism evidence="2">
    <name type="scientific">uncultured Solirubrobacteraceae bacterium</name>
    <dbReference type="NCBI Taxonomy" id="1162706"/>
    <lineage>
        <taxon>Bacteria</taxon>
        <taxon>Bacillati</taxon>
        <taxon>Actinomycetota</taxon>
        <taxon>Thermoleophilia</taxon>
        <taxon>Solirubrobacterales</taxon>
        <taxon>Solirubrobacteraceae</taxon>
        <taxon>environmental samples</taxon>
    </lineage>
</organism>
<keyword evidence="1" id="KW-0472">Membrane</keyword>
<keyword evidence="1" id="KW-1133">Transmembrane helix</keyword>
<dbReference type="AlphaFoldDB" id="A0A6J4T018"/>
<evidence type="ECO:0000313" key="2">
    <source>
        <dbReference type="EMBL" id="CAA9510119.1"/>
    </source>
</evidence>
<dbReference type="EC" id="3.1.4.1" evidence="2"/>
<feature type="transmembrane region" description="Helical" evidence="1">
    <location>
        <begin position="99"/>
        <end position="121"/>
    </location>
</feature>
<feature type="transmembrane region" description="Helical" evidence="1">
    <location>
        <begin position="77"/>
        <end position="93"/>
    </location>
</feature>
<dbReference type="GO" id="GO:0047429">
    <property type="term" value="F:nucleoside triphosphate diphosphatase activity"/>
    <property type="evidence" value="ECO:0007669"/>
    <property type="project" value="UniProtKB-EC"/>
</dbReference>
<feature type="transmembrane region" description="Helical" evidence="1">
    <location>
        <begin position="37"/>
        <end position="65"/>
    </location>
</feature>
<dbReference type="GO" id="GO:0004528">
    <property type="term" value="F:phosphodiesterase I activity"/>
    <property type="evidence" value="ECO:0007669"/>
    <property type="project" value="UniProtKB-EC"/>
</dbReference>
<gene>
    <name evidence="2" type="ORF">AVDCRST_MAG30-2432</name>
</gene>
<proteinExistence type="predicted"/>
<reference evidence="2" key="1">
    <citation type="submission" date="2020-02" db="EMBL/GenBank/DDBJ databases">
        <authorList>
            <person name="Meier V. D."/>
        </authorList>
    </citation>
    <scope>NUCLEOTIDE SEQUENCE</scope>
    <source>
        <strain evidence="2">AVDCRST_MAG30</strain>
    </source>
</reference>
<dbReference type="EMBL" id="CADCVS010000318">
    <property type="protein sequence ID" value="CAA9510119.1"/>
    <property type="molecule type" value="Genomic_DNA"/>
</dbReference>